<sequence>MIIRDGRRGRSKSRLIGGSGITVRFDPLLYDLICTMRPRPGQQVRVIRKRWMRFVHVIFGSLIITGYAMLRRVSDNAEIRLFSVSVRTSIDDYCWNFSAETDKTGVLLTEASTDPVEVELNLSGTTWRFIVEEWSDRRQFGSEGYVIAGRSPSALLAAPYASEVYVANESSTLASVMASEQFQYTEWTLSWQASDWVLPPYAASLHGTPVGIVSRLAEAVGAFVMTDRAETILHVLPEVPIARWHLWDADPDVTITDSVMYELSARRSFGSLCNGVIVVCTQPGGLVVDARVTGTDGTPRLPTVYDDLLTDVQAARARAIRDISLSGVWTTATIVTPFSADMPLCMPGQTIQVLDGGVSRRGYVRDIEINAVWDESFVITQTITCMLREAT</sequence>
<accession>A0A1I4SVL4</accession>
<dbReference type="STRING" id="39841.SAMN05660836_01189"/>
<proteinExistence type="predicted"/>
<reference evidence="2 3" key="1">
    <citation type="submission" date="2016-10" db="EMBL/GenBank/DDBJ databases">
        <authorList>
            <person name="de Groot N.N."/>
        </authorList>
    </citation>
    <scope>NUCLEOTIDE SEQUENCE [LARGE SCALE GENOMIC DNA]</scope>
    <source>
        <strain evidence="2 3">DSM 9990</strain>
    </source>
</reference>
<gene>
    <name evidence="2" type="ORF">SAMN05660836_01189</name>
</gene>
<keyword evidence="1" id="KW-0472">Membrane</keyword>
<dbReference type="AlphaFoldDB" id="A0A1I4SVL4"/>
<evidence type="ECO:0000313" key="2">
    <source>
        <dbReference type="EMBL" id="SFM68484.1"/>
    </source>
</evidence>
<name>A0A1I4SVL4_9BACT</name>
<organism evidence="2 3">
    <name type="scientific">Thermodesulforhabdus norvegica</name>
    <dbReference type="NCBI Taxonomy" id="39841"/>
    <lineage>
        <taxon>Bacteria</taxon>
        <taxon>Pseudomonadati</taxon>
        <taxon>Thermodesulfobacteriota</taxon>
        <taxon>Syntrophobacteria</taxon>
        <taxon>Syntrophobacterales</taxon>
        <taxon>Thermodesulforhabdaceae</taxon>
        <taxon>Thermodesulforhabdus</taxon>
    </lineage>
</organism>
<dbReference type="Proteomes" id="UP000199611">
    <property type="component" value="Unassembled WGS sequence"/>
</dbReference>
<evidence type="ECO:0000313" key="3">
    <source>
        <dbReference type="Proteomes" id="UP000199611"/>
    </source>
</evidence>
<evidence type="ECO:0000256" key="1">
    <source>
        <dbReference type="SAM" id="Phobius"/>
    </source>
</evidence>
<feature type="transmembrane region" description="Helical" evidence="1">
    <location>
        <begin position="51"/>
        <end position="70"/>
    </location>
</feature>
<keyword evidence="3" id="KW-1185">Reference proteome</keyword>
<dbReference type="EMBL" id="FOUU01000002">
    <property type="protein sequence ID" value="SFM68484.1"/>
    <property type="molecule type" value="Genomic_DNA"/>
</dbReference>
<keyword evidence="1" id="KW-1133">Transmembrane helix</keyword>
<keyword evidence="1" id="KW-0812">Transmembrane</keyword>
<dbReference type="SUPFAM" id="SSF69279">
    <property type="entry name" value="Phage tail proteins"/>
    <property type="match status" value="1"/>
</dbReference>
<protein>
    <submittedName>
        <fullName evidence="2">Uncharacterized protein</fullName>
    </submittedName>
</protein>